<reference evidence="4" key="1">
    <citation type="submission" date="2021-03" db="EMBL/GenBank/DDBJ databases">
        <authorList>
            <person name="Bekaert M."/>
        </authorList>
    </citation>
    <scope>NUCLEOTIDE SEQUENCE</scope>
</reference>
<keyword evidence="5" id="KW-1185">Reference proteome</keyword>
<dbReference type="GO" id="GO:0061630">
    <property type="term" value="F:ubiquitin protein ligase activity"/>
    <property type="evidence" value="ECO:0007669"/>
    <property type="project" value="TreeGrafter"/>
</dbReference>
<dbReference type="PANTHER" id="PTHR25462">
    <property type="entry name" value="BONUS, ISOFORM C-RELATED"/>
    <property type="match status" value="1"/>
</dbReference>
<dbReference type="PANTHER" id="PTHR25462:SF299">
    <property type="entry name" value="E3 UBIQUITIN-PROTEIN LIGASE TRIM56"/>
    <property type="match status" value="1"/>
</dbReference>
<dbReference type="SUPFAM" id="SSF57845">
    <property type="entry name" value="B-box zinc-binding domain"/>
    <property type="match status" value="1"/>
</dbReference>
<evidence type="ECO:0000256" key="2">
    <source>
        <dbReference type="SAM" id="Coils"/>
    </source>
</evidence>
<feature type="domain" description="B box-type" evidence="3">
    <location>
        <begin position="6"/>
        <end position="53"/>
    </location>
</feature>
<gene>
    <name evidence="4" type="ORF">MEDL_36357</name>
</gene>
<feature type="coiled-coil region" evidence="2">
    <location>
        <begin position="119"/>
        <end position="189"/>
    </location>
</feature>
<dbReference type="GO" id="GO:0045087">
    <property type="term" value="P:innate immune response"/>
    <property type="evidence" value="ECO:0007669"/>
    <property type="project" value="TreeGrafter"/>
</dbReference>
<dbReference type="CDD" id="cd19757">
    <property type="entry name" value="Bbox1"/>
    <property type="match status" value="1"/>
</dbReference>
<proteinExistence type="predicted"/>
<keyword evidence="2" id="KW-0175">Coiled coil</keyword>
<dbReference type="InterPro" id="IPR047153">
    <property type="entry name" value="TRIM45/56/19-like"/>
</dbReference>
<evidence type="ECO:0000313" key="4">
    <source>
        <dbReference type="EMBL" id="CAG2223138.1"/>
    </source>
</evidence>
<evidence type="ECO:0000313" key="5">
    <source>
        <dbReference type="Proteomes" id="UP000683360"/>
    </source>
</evidence>
<dbReference type="EMBL" id="CAJPWZ010001775">
    <property type="protein sequence ID" value="CAG2223138.1"/>
    <property type="molecule type" value="Genomic_DNA"/>
</dbReference>
<comment type="caution">
    <text evidence="4">The sequence shown here is derived from an EMBL/GenBank/DDBJ whole genome shotgun (WGS) entry which is preliminary data.</text>
</comment>
<dbReference type="AlphaFoldDB" id="A0A8S3SQF8"/>
<dbReference type="OrthoDB" id="6270329at2759"/>
<evidence type="ECO:0000256" key="1">
    <source>
        <dbReference type="PROSITE-ProRule" id="PRU00024"/>
    </source>
</evidence>
<organism evidence="4 5">
    <name type="scientific">Mytilus edulis</name>
    <name type="common">Blue mussel</name>
    <dbReference type="NCBI Taxonomy" id="6550"/>
    <lineage>
        <taxon>Eukaryota</taxon>
        <taxon>Metazoa</taxon>
        <taxon>Spiralia</taxon>
        <taxon>Lophotrochozoa</taxon>
        <taxon>Mollusca</taxon>
        <taxon>Bivalvia</taxon>
        <taxon>Autobranchia</taxon>
        <taxon>Pteriomorphia</taxon>
        <taxon>Mytilida</taxon>
        <taxon>Mytiloidea</taxon>
        <taxon>Mytilidae</taxon>
        <taxon>Mytilinae</taxon>
        <taxon>Mytilus</taxon>
    </lineage>
</organism>
<dbReference type="GO" id="GO:0005654">
    <property type="term" value="C:nucleoplasm"/>
    <property type="evidence" value="ECO:0007669"/>
    <property type="project" value="TreeGrafter"/>
</dbReference>
<accession>A0A8S3SQF8</accession>
<dbReference type="GO" id="GO:0008270">
    <property type="term" value="F:zinc ion binding"/>
    <property type="evidence" value="ECO:0007669"/>
    <property type="project" value="UniProtKB-KW"/>
</dbReference>
<dbReference type="InterPro" id="IPR000315">
    <property type="entry name" value="Znf_B-box"/>
</dbReference>
<dbReference type="Proteomes" id="UP000683360">
    <property type="component" value="Unassembled WGS sequence"/>
</dbReference>
<evidence type="ECO:0000259" key="3">
    <source>
        <dbReference type="PROSITE" id="PS50119"/>
    </source>
</evidence>
<protein>
    <recommendedName>
        <fullName evidence="3">B box-type domain-containing protein</fullName>
    </recommendedName>
</protein>
<dbReference type="PROSITE" id="PS50119">
    <property type="entry name" value="ZF_BBOX"/>
    <property type="match status" value="1"/>
</dbReference>
<keyword evidence="1" id="KW-0863">Zinc-finger</keyword>
<dbReference type="Gene3D" id="3.30.160.60">
    <property type="entry name" value="Classic Zinc Finger"/>
    <property type="match status" value="1"/>
</dbReference>
<keyword evidence="1" id="KW-0862">Zinc</keyword>
<name>A0A8S3SQF8_MYTED</name>
<keyword evidence="1" id="KW-0479">Metal-binding</keyword>
<sequence length="317" mass="36745">MATFSQSCGVCDLRHTTTPSIVWCTECDEGLCKDCQEHHSLSKASRNHSVIPITDYQKLPLDVLKISQYCSKHNKKFEMYCQKHERSCCSKCMLQSHKECRDIVDLDDVIQNTETSNALSDIEETLVEVAENLQKIRKNQQDNLSTLKEKRKTIEKEIKQTRIEINIYLDKLQEDLMKELNAAEEKENSKICQLLSSLGKKEKEIEECQKHIINIKQHATNLQMFLSMKQIEEDVSSKDKFMNSLLQGEELKQHSLAYKLNRTIQTFMSDIKSFGEVHIEAKLCDIVLKKKKVKQAQMIVSTVQSRSIEHIKLKIHN</sequence>
<dbReference type="GO" id="GO:0060340">
    <property type="term" value="P:positive regulation of type I interferon-mediated signaling pathway"/>
    <property type="evidence" value="ECO:0007669"/>
    <property type="project" value="TreeGrafter"/>
</dbReference>